<reference evidence="9" key="1">
    <citation type="submission" date="2017-02" db="UniProtKB">
        <authorList>
            <consortium name="WormBaseParasite"/>
        </authorList>
    </citation>
    <scope>IDENTIFICATION</scope>
</reference>
<dbReference type="InterPro" id="IPR036734">
    <property type="entry name" value="Neur_chan_lig-bd_sf"/>
</dbReference>
<evidence type="ECO:0000259" key="6">
    <source>
        <dbReference type="Pfam" id="PF02931"/>
    </source>
</evidence>
<dbReference type="InterPro" id="IPR006029">
    <property type="entry name" value="Neurotrans-gated_channel_TM"/>
</dbReference>
<evidence type="ECO:0000313" key="8">
    <source>
        <dbReference type="Proteomes" id="UP000036681"/>
    </source>
</evidence>
<feature type="transmembrane region" description="Helical" evidence="5">
    <location>
        <begin position="119"/>
        <end position="142"/>
    </location>
</feature>
<dbReference type="Proteomes" id="UP000036681">
    <property type="component" value="Unplaced"/>
</dbReference>
<feature type="transmembrane region" description="Helical" evidence="5">
    <location>
        <begin position="80"/>
        <end position="107"/>
    </location>
</feature>
<dbReference type="WBParaSite" id="ALUE_0000500201-mRNA-1">
    <property type="protein sequence ID" value="ALUE_0000500201-mRNA-1"/>
    <property type="gene ID" value="ALUE_0000500201"/>
</dbReference>
<dbReference type="GO" id="GO:0016020">
    <property type="term" value="C:membrane"/>
    <property type="evidence" value="ECO:0007669"/>
    <property type="project" value="UniProtKB-SubCell"/>
</dbReference>
<dbReference type="PANTHER" id="PTHR18945">
    <property type="entry name" value="NEUROTRANSMITTER GATED ION CHANNEL"/>
    <property type="match status" value="1"/>
</dbReference>
<keyword evidence="2 5" id="KW-0812">Transmembrane</keyword>
<evidence type="ECO:0000256" key="3">
    <source>
        <dbReference type="ARBA" id="ARBA00022989"/>
    </source>
</evidence>
<accession>A0A0M3HRN9</accession>
<dbReference type="Gene3D" id="6.10.250.2810">
    <property type="match status" value="1"/>
</dbReference>
<evidence type="ECO:0000256" key="5">
    <source>
        <dbReference type="SAM" id="Phobius"/>
    </source>
</evidence>
<dbReference type="Pfam" id="PF02931">
    <property type="entry name" value="Neur_chan_LBD"/>
    <property type="match status" value="1"/>
</dbReference>
<proteinExistence type="predicted"/>
<dbReference type="InterPro" id="IPR036719">
    <property type="entry name" value="Neuro-gated_channel_TM_sf"/>
</dbReference>
<keyword evidence="8" id="KW-1185">Reference proteome</keyword>
<evidence type="ECO:0000256" key="4">
    <source>
        <dbReference type="ARBA" id="ARBA00023136"/>
    </source>
</evidence>
<organism evidence="8 9">
    <name type="scientific">Ascaris lumbricoides</name>
    <name type="common">Giant roundworm</name>
    <dbReference type="NCBI Taxonomy" id="6252"/>
    <lineage>
        <taxon>Eukaryota</taxon>
        <taxon>Metazoa</taxon>
        <taxon>Ecdysozoa</taxon>
        <taxon>Nematoda</taxon>
        <taxon>Chromadorea</taxon>
        <taxon>Rhabditida</taxon>
        <taxon>Spirurina</taxon>
        <taxon>Ascaridomorpha</taxon>
        <taxon>Ascaridoidea</taxon>
        <taxon>Ascarididae</taxon>
        <taxon>Ascaris</taxon>
    </lineage>
</organism>
<evidence type="ECO:0000256" key="1">
    <source>
        <dbReference type="ARBA" id="ARBA00004370"/>
    </source>
</evidence>
<comment type="subcellular location">
    <subcellularLocation>
        <location evidence="1">Membrane</location>
    </subcellularLocation>
</comment>
<keyword evidence="4 5" id="KW-0472">Membrane</keyword>
<feature type="domain" description="Neurotransmitter-gated ion-channel transmembrane" evidence="7">
    <location>
        <begin position="100"/>
        <end position="162"/>
    </location>
</feature>
<evidence type="ECO:0000259" key="7">
    <source>
        <dbReference type="Pfam" id="PF02932"/>
    </source>
</evidence>
<dbReference type="InterPro" id="IPR006202">
    <property type="entry name" value="Neur_chan_lig-bd"/>
</dbReference>
<feature type="domain" description="Neurotransmitter-gated ion-channel ligand-binding" evidence="6">
    <location>
        <begin position="1"/>
        <end position="79"/>
    </location>
</feature>
<dbReference type="InterPro" id="IPR006201">
    <property type="entry name" value="Neur_channel"/>
</dbReference>
<evidence type="ECO:0000313" key="9">
    <source>
        <dbReference type="WBParaSite" id="ALUE_0000500201-mRNA-1"/>
    </source>
</evidence>
<dbReference type="Pfam" id="PF02932">
    <property type="entry name" value="Neur_chan_memb"/>
    <property type="match status" value="1"/>
</dbReference>
<dbReference type="GO" id="GO:0004888">
    <property type="term" value="F:transmembrane signaling receptor activity"/>
    <property type="evidence" value="ECO:0007669"/>
    <property type="project" value="InterPro"/>
</dbReference>
<dbReference type="AlphaFoldDB" id="A0A0M3HRN9"/>
<name>A0A0M3HRN9_ASCLU</name>
<dbReference type="Gene3D" id="2.70.170.10">
    <property type="entry name" value="Neurotransmitter-gated ion-channel ligand-binding domain"/>
    <property type="match status" value="1"/>
</dbReference>
<keyword evidence="3 5" id="KW-1133">Transmembrane helix</keyword>
<evidence type="ECO:0000256" key="2">
    <source>
        <dbReference type="ARBA" id="ARBA00022692"/>
    </source>
</evidence>
<dbReference type="SUPFAM" id="SSF90112">
    <property type="entry name" value="Neurotransmitter-gated ion-channel transmembrane pore"/>
    <property type="match status" value="1"/>
</dbReference>
<sequence length="184" mass="21503">MNLRNFPLDTIRCSLIFESYSFNVAEVTLQWLTWSPVSTVKADFSLPDFKMSNITYGRNVERYTAGFWHRLFVTIHFDRLYGFYILQVIFILCPIKIEITTIFGNIVRSLPRASYVKAIDIWMFSCVGFIFFSLVELAVVAYNDKMEDERLRNQRTSVMSNVLTQLAAADDVEHGAVRWRESKR</sequence>
<dbReference type="SUPFAM" id="SSF63712">
    <property type="entry name" value="Nicotinic receptor ligand binding domain-like"/>
    <property type="match status" value="1"/>
</dbReference>
<dbReference type="GO" id="GO:0005230">
    <property type="term" value="F:extracellular ligand-gated monoatomic ion channel activity"/>
    <property type="evidence" value="ECO:0007669"/>
    <property type="project" value="InterPro"/>
</dbReference>
<protein>
    <submittedName>
        <fullName evidence="9">Neur_chan_LBD domain-containing protein</fullName>
    </submittedName>
</protein>